<dbReference type="CDD" id="cd18548">
    <property type="entry name" value="ABC_6TM_Tm287_like"/>
    <property type="match status" value="1"/>
</dbReference>
<evidence type="ECO:0000256" key="5">
    <source>
        <dbReference type="ARBA" id="ARBA00022741"/>
    </source>
</evidence>
<evidence type="ECO:0000256" key="4">
    <source>
        <dbReference type="ARBA" id="ARBA00022692"/>
    </source>
</evidence>
<sequence>MKSVRKLLIYTKPYTFFVVLAPLLMALEVTMDLLQPLIMQKMIDSGIANDDMTYVVQMGILMIAVAIIGLAGGVGCTIYSTRASVNFATDIRQDVFKKIEHFSSENRDSFGTGKLITIVTSDISLVQTALMMTLRVFVRGPLLFIGSIIIVFFQAPELFPILFVLIPVLLFFIILLSRKAGAWFKRVQEGMDQLNTKLQESIAGIRVVKAFVRKDYEIGLFKKVNDSLTKTMTTADQMITILMPILMFVINIGIVTALLLGAIRVGEGSIEVGVILAFINYLNIILMALMSSSMVLMQLIRAFPSADRLQQVLETKNEMEGIVGSERISTIKGYVEFKDVSFSYSKNGEQVLKHISFTVSKGEKIGIIGPTGSGKTTLGKLLPRLYDVDHGEILIDGINIKNITLESLRSSIGYIAQKPILFSGSIENNLKFGKTSATNEELAIASKHACAAEFIEKFEDRFDHPLTQGATNLSGGQKQRLSIARAFVRKPPILILDDATSAVDANSEARILQALESDFDGTTTFVIASKISSIIHADKIFVMDNGKIIGNGTHRELLENCPLYQEIYHTQAEKGGVVVE</sequence>
<dbReference type="Proteomes" id="UP000182836">
    <property type="component" value="Unassembled WGS sequence"/>
</dbReference>
<dbReference type="InterPro" id="IPR003593">
    <property type="entry name" value="AAA+_ATPase"/>
</dbReference>
<dbReference type="GO" id="GO:0005524">
    <property type="term" value="F:ATP binding"/>
    <property type="evidence" value="ECO:0007669"/>
    <property type="project" value="UniProtKB-KW"/>
</dbReference>
<dbReference type="OrthoDB" id="9770415at2"/>
<keyword evidence="14" id="KW-1185">Reference proteome</keyword>
<evidence type="ECO:0000256" key="1">
    <source>
        <dbReference type="ARBA" id="ARBA00004651"/>
    </source>
</evidence>
<dbReference type="Pfam" id="PF00005">
    <property type="entry name" value="ABC_tran"/>
    <property type="match status" value="1"/>
</dbReference>
<dbReference type="PANTHER" id="PTHR43394">
    <property type="entry name" value="ATP-DEPENDENT PERMEASE MDL1, MITOCHONDRIAL"/>
    <property type="match status" value="1"/>
</dbReference>
<protein>
    <submittedName>
        <fullName evidence="13">ATP-binding cassette, subfamily B</fullName>
    </submittedName>
    <submittedName>
        <fullName evidence="12">Multidrug ABC transporter ATP-binding protein</fullName>
    </submittedName>
</protein>
<dbReference type="Proteomes" id="UP000037269">
    <property type="component" value="Unassembled WGS sequence"/>
</dbReference>
<dbReference type="EMBL" id="LGUG01000004">
    <property type="protein sequence ID" value="KON97136.1"/>
    <property type="molecule type" value="Genomic_DNA"/>
</dbReference>
<gene>
    <name evidence="12" type="ORF">AF333_18375</name>
    <name evidence="13" type="ORF">SAMN04487909_13410</name>
</gene>
<feature type="transmembrane region" description="Helical" evidence="9">
    <location>
        <begin position="54"/>
        <end position="79"/>
    </location>
</feature>
<dbReference type="InterPro" id="IPR027417">
    <property type="entry name" value="P-loop_NTPase"/>
</dbReference>
<reference evidence="13 15" key="2">
    <citation type="submission" date="2016-10" db="EMBL/GenBank/DDBJ databases">
        <authorList>
            <person name="de Groot N.N."/>
        </authorList>
    </citation>
    <scope>NUCLEOTIDE SEQUENCE [LARGE SCALE GENOMIC DNA]</scope>
    <source>
        <strain evidence="13 15">DSM 2895</strain>
    </source>
</reference>
<dbReference type="GO" id="GO:0016887">
    <property type="term" value="F:ATP hydrolysis activity"/>
    <property type="evidence" value="ECO:0007669"/>
    <property type="project" value="InterPro"/>
</dbReference>
<keyword evidence="3" id="KW-1003">Cell membrane</keyword>
<evidence type="ECO:0000256" key="7">
    <source>
        <dbReference type="ARBA" id="ARBA00022989"/>
    </source>
</evidence>
<reference evidence="12 14" key="1">
    <citation type="submission" date="2015-07" db="EMBL/GenBank/DDBJ databases">
        <title>Fjat-14205 dsm 2895.</title>
        <authorList>
            <person name="Liu B."/>
            <person name="Wang J."/>
            <person name="Zhu Y."/>
            <person name="Liu G."/>
            <person name="Chen Q."/>
            <person name="Chen Z."/>
            <person name="Lan J."/>
            <person name="Che J."/>
            <person name="Ge C."/>
            <person name="Shi H."/>
            <person name="Pan Z."/>
            <person name="Liu X."/>
        </authorList>
    </citation>
    <scope>NUCLEOTIDE SEQUENCE [LARGE SCALE GENOMIC DNA]</scope>
    <source>
        <strain evidence="12 14">DSM 2895</strain>
    </source>
</reference>
<dbReference type="PROSITE" id="PS50929">
    <property type="entry name" value="ABC_TM1F"/>
    <property type="match status" value="1"/>
</dbReference>
<dbReference type="STRING" id="47500.AF333_18375"/>
<dbReference type="PATRIC" id="fig|47500.8.peg.5116"/>
<accession>A0A0D1YFT4</accession>
<keyword evidence="8 9" id="KW-0472">Membrane</keyword>
<evidence type="ECO:0000259" key="10">
    <source>
        <dbReference type="PROSITE" id="PS50893"/>
    </source>
</evidence>
<dbReference type="SUPFAM" id="SSF52540">
    <property type="entry name" value="P-loop containing nucleoside triphosphate hydrolases"/>
    <property type="match status" value="1"/>
</dbReference>
<evidence type="ECO:0000256" key="9">
    <source>
        <dbReference type="SAM" id="Phobius"/>
    </source>
</evidence>
<keyword evidence="5" id="KW-0547">Nucleotide-binding</keyword>
<dbReference type="RefSeq" id="WP_043064897.1">
    <property type="nucleotide sequence ID" value="NZ_BJOA01000098.1"/>
</dbReference>
<dbReference type="InterPro" id="IPR036640">
    <property type="entry name" value="ABC1_TM_sf"/>
</dbReference>
<dbReference type="InterPro" id="IPR039421">
    <property type="entry name" value="Type_1_exporter"/>
</dbReference>
<keyword evidence="2" id="KW-0813">Transport</keyword>
<dbReference type="FunFam" id="3.40.50.300:FF:000221">
    <property type="entry name" value="Multidrug ABC transporter ATP-binding protein"/>
    <property type="match status" value="1"/>
</dbReference>
<dbReference type="PANTHER" id="PTHR43394:SF1">
    <property type="entry name" value="ATP-BINDING CASSETTE SUB-FAMILY B MEMBER 10, MITOCHONDRIAL"/>
    <property type="match status" value="1"/>
</dbReference>
<evidence type="ECO:0000256" key="2">
    <source>
        <dbReference type="ARBA" id="ARBA00022448"/>
    </source>
</evidence>
<evidence type="ECO:0000313" key="13">
    <source>
        <dbReference type="EMBL" id="SDJ96103.1"/>
    </source>
</evidence>
<feature type="domain" description="ABC transmembrane type-1" evidence="11">
    <location>
        <begin position="19"/>
        <end position="301"/>
    </location>
</feature>
<dbReference type="PROSITE" id="PS50893">
    <property type="entry name" value="ABC_TRANSPORTER_2"/>
    <property type="match status" value="1"/>
</dbReference>
<dbReference type="GeneID" id="42307123"/>
<feature type="transmembrane region" description="Helical" evidence="9">
    <location>
        <begin position="159"/>
        <end position="176"/>
    </location>
</feature>
<feature type="transmembrane region" description="Helical" evidence="9">
    <location>
        <begin position="275"/>
        <end position="300"/>
    </location>
</feature>
<dbReference type="PROSITE" id="PS00211">
    <property type="entry name" value="ABC_TRANSPORTER_1"/>
    <property type="match status" value="1"/>
</dbReference>
<keyword evidence="7 9" id="KW-1133">Transmembrane helix</keyword>
<evidence type="ECO:0000313" key="12">
    <source>
        <dbReference type="EMBL" id="KON97136.1"/>
    </source>
</evidence>
<dbReference type="InterPro" id="IPR003439">
    <property type="entry name" value="ABC_transporter-like_ATP-bd"/>
</dbReference>
<proteinExistence type="predicted"/>
<keyword evidence="6 12" id="KW-0067">ATP-binding</keyword>
<evidence type="ECO:0000313" key="14">
    <source>
        <dbReference type="Proteomes" id="UP000037269"/>
    </source>
</evidence>
<dbReference type="GO" id="GO:0005886">
    <property type="term" value="C:plasma membrane"/>
    <property type="evidence" value="ECO:0007669"/>
    <property type="project" value="UniProtKB-SubCell"/>
</dbReference>
<dbReference type="AlphaFoldDB" id="A0A0D1YFT4"/>
<feature type="transmembrane region" description="Helical" evidence="9">
    <location>
        <begin position="12"/>
        <end position="34"/>
    </location>
</feature>
<evidence type="ECO:0000256" key="6">
    <source>
        <dbReference type="ARBA" id="ARBA00022840"/>
    </source>
</evidence>
<dbReference type="SMART" id="SM00382">
    <property type="entry name" value="AAA"/>
    <property type="match status" value="1"/>
</dbReference>
<organism evidence="12 14">
    <name type="scientific">Aneurinibacillus migulanus</name>
    <name type="common">Bacillus migulanus</name>
    <dbReference type="NCBI Taxonomy" id="47500"/>
    <lineage>
        <taxon>Bacteria</taxon>
        <taxon>Bacillati</taxon>
        <taxon>Bacillota</taxon>
        <taxon>Bacilli</taxon>
        <taxon>Bacillales</taxon>
        <taxon>Paenibacillaceae</taxon>
        <taxon>Aneurinibacillus group</taxon>
        <taxon>Aneurinibacillus</taxon>
    </lineage>
</organism>
<dbReference type="Gene3D" id="3.40.50.300">
    <property type="entry name" value="P-loop containing nucleotide triphosphate hydrolases"/>
    <property type="match status" value="1"/>
</dbReference>
<feature type="transmembrane region" description="Helical" evidence="9">
    <location>
        <begin position="136"/>
        <end position="153"/>
    </location>
</feature>
<dbReference type="InterPro" id="IPR017871">
    <property type="entry name" value="ABC_transporter-like_CS"/>
</dbReference>
<dbReference type="Pfam" id="PF00664">
    <property type="entry name" value="ABC_membrane"/>
    <property type="match status" value="1"/>
</dbReference>
<feature type="domain" description="ABC transporter" evidence="10">
    <location>
        <begin position="335"/>
        <end position="570"/>
    </location>
</feature>
<evidence type="ECO:0000259" key="11">
    <source>
        <dbReference type="PROSITE" id="PS50929"/>
    </source>
</evidence>
<dbReference type="GO" id="GO:0015421">
    <property type="term" value="F:ABC-type oligopeptide transporter activity"/>
    <property type="evidence" value="ECO:0007669"/>
    <property type="project" value="TreeGrafter"/>
</dbReference>
<evidence type="ECO:0000313" key="15">
    <source>
        <dbReference type="Proteomes" id="UP000182836"/>
    </source>
</evidence>
<name>A0A0D1YFT4_ANEMI</name>
<dbReference type="EMBL" id="FNED01000034">
    <property type="protein sequence ID" value="SDJ96103.1"/>
    <property type="molecule type" value="Genomic_DNA"/>
</dbReference>
<dbReference type="SUPFAM" id="SSF90123">
    <property type="entry name" value="ABC transporter transmembrane region"/>
    <property type="match status" value="1"/>
</dbReference>
<feature type="transmembrane region" description="Helical" evidence="9">
    <location>
        <begin position="239"/>
        <end position="263"/>
    </location>
</feature>
<dbReference type="InterPro" id="IPR011527">
    <property type="entry name" value="ABC1_TM_dom"/>
</dbReference>
<evidence type="ECO:0000256" key="3">
    <source>
        <dbReference type="ARBA" id="ARBA00022475"/>
    </source>
</evidence>
<keyword evidence="4 9" id="KW-0812">Transmembrane</keyword>
<dbReference type="Gene3D" id="1.20.1560.10">
    <property type="entry name" value="ABC transporter type 1, transmembrane domain"/>
    <property type="match status" value="1"/>
</dbReference>
<dbReference type="FunFam" id="1.20.1560.10:FF:000040">
    <property type="entry name" value="Multidrug ABC transporter ATP-binding protein"/>
    <property type="match status" value="1"/>
</dbReference>
<evidence type="ECO:0000256" key="8">
    <source>
        <dbReference type="ARBA" id="ARBA00023136"/>
    </source>
</evidence>
<comment type="subcellular location">
    <subcellularLocation>
        <location evidence="1">Cell membrane</location>
        <topology evidence="1">Multi-pass membrane protein</topology>
    </subcellularLocation>
</comment>